<dbReference type="EMBL" id="DF849942">
    <property type="protein sequence ID" value="GAT60198.1"/>
    <property type="molecule type" value="Genomic_DNA"/>
</dbReference>
<keyword evidence="3" id="KW-1133">Transmembrane helix</keyword>
<feature type="compositionally biased region" description="Basic residues" evidence="2">
    <location>
        <begin position="1"/>
        <end position="12"/>
    </location>
</feature>
<evidence type="ECO:0000313" key="4">
    <source>
        <dbReference type="EMBL" id="GAT60198.1"/>
    </source>
</evidence>
<feature type="transmembrane region" description="Helical" evidence="3">
    <location>
        <begin position="37"/>
        <end position="57"/>
    </location>
</feature>
<proteinExistence type="inferred from homology"/>
<dbReference type="Proteomes" id="UP000815677">
    <property type="component" value="Unassembled WGS sequence"/>
</dbReference>
<evidence type="ECO:0000313" key="5">
    <source>
        <dbReference type="Proteomes" id="UP000815677"/>
    </source>
</evidence>
<protein>
    <submittedName>
        <fullName evidence="4">Glycoside hydrolase family 47 protein</fullName>
    </submittedName>
</protein>
<dbReference type="InterPro" id="IPR012341">
    <property type="entry name" value="6hp_glycosidase-like_sf"/>
</dbReference>
<keyword evidence="5" id="KW-1185">Reference proteome</keyword>
<evidence type="ECO:0000256" key="3">
    <source>
        <dbReference type="SAM" id="Phobius"/>
    </source>
</evidence>
<dbReference type="SUPFAM" id="SSF48225">
    <property type="entry name" value="Seven-hairpin glycosidases"/>
    <property type="match status" value="1"/>
</dbReference>
<feature type="region of interest" description="Disordered" evidence="2">
    <location>
        <begin position="1"/>
        <end position="25"/>
    </location>
</feature>
<dbReference type="GO" id="GO:0016787">
    <property type="term" value="F:hydrolase activity"/>
    <property type="evidence" value="ECO:0007669"/>
    <property type="project" value="UniProtKB-KW"/>
</dbReference>
<dbReference type="Gene3D" id="1.50.10.10">
    <property type="match status" value="1"/>
</dbReference>
<dbReference type="Pfam" id="PF01532">
    <property type="entry name" value="Glyco_hydro_47"/>
    <property type="match status" value="1"/>
</dbReference>
<keyword evidence="4" id="KW-0378">Hydrolase</keyword>
<organism evidence="4 5">
    <name type="scientific">Mycena chlorophos</name>
    <name type="common">Agaric fungus</name>
    <name type="synonym">Agaricus chlorophos</name>
    <dbReference type="NCBI Taxonomy" id="658473"/>
    <lineage>
        <taxon>Eukaryota</taxon>
        <taxon>Fungi</taxon>
        <taxon>Dikarya</taxon>
        <taxon>Basidiomycota</taxon>
        <taxon>Agaricomycotina</taxon>
        <taxon>Agaricomycetes</taxon>
        <taxon>Agaricomycetidae</taxon>
        <taxon>Agaricales</taxon>
        <taxon>Marasmiineae</taxon>
        <taxon>Mycenaceae</taxon>
        <taxon>Mycena</taxon>
    </lineage>
</organism>
<gene>
    <name evidence="4" type="ORF">MCHLO_16377</name>
</gene>
<keyword evidence="3" id="KW-0472">Membrane</keyword>
<keyword evidence="3" id="KW-0812">Transmembrane</keyword>
<reference evidence="4" key="1">
    <citation type="submission" date="2014-09" db="EMBL/GenBank/DDBJ databases">
        <title>Genome sequence of the luminous mushroom Mycena chlorophos for searching fungal bioluminescence genes.</title>
        <authorList>
            <person name="Tanaka Y."/>
            <person name="Kasuga D."/>
            <person name="Oba Y."/>
            <person name="Hase S."/>
            <person name="Sato K."/>
            <person name="Oba Y."/>
            <person name="Sakakibara Y."/>
        </authorList>
    </citation>
    <scope>NUCLEOTIDE SEQUENCE</scope>
</reference>
<evidence type="ECO:0000256" key="1">
    <source>
        <dbReference type="ARBA" id="ARBA00007658"/>
    </source>
</evidence>
<dbReference type="InterPro" id="IPR036026">
    <property type="entry name" value="Seven-hairpin_glycosidases"/>
</dbReference>
<accession>A0ABQ0MA82</accession>
<dbReference type="InterPro" id="IPR001382">
    <property type="entry name" value="Glyco_hydro_47"/>
</dbReference>
<comment type="similarity">
    <text evidence="1">Belongs to the glycosyl hydrolase 47 family.</text>
</comment>
<evidence type="ECO:0000256" key="2">
    <source>
        <dbReference type="SAM" id="MobiDB-lite"/>
    </source>
</evidence>
<sequence length="148" mass="16427">MSSQVRQRKKAAKTTVPKPSKWQPEPEVSYTDFQGGLFMLVVLPPLLFVIGIAYFVAPQLFHDAFGAFFGFDESEIARIFPTGEPPEFLVDLPRRDAVVQAFQHAWGAYERDAMGADEYHPISHEGTNLTSAGGIGNIREPAPGYRIT</sequence>
<name>A0ABQ0MA82_MYCCL</name>